<dbReference type="InterPro" id="IPR027417">
    <property type="entry name" value="P-loop_NTPase"/>
</dbReference>
<keyword evidence="9" id="KW-1185">Reference proteome</keyword>
<dbReference type="GO" id="GO:0005524">
    <property type="term" value="F:ATP binding"/>
    <property type="evidence" value="ECO:0007669"/>
    <property type="project" value="UniProtKB-KW"/>
</dbReference>
<accession>A0A395JFM3</accession>
<dbReference type="NCBIfam" id="NF010061">
    <property type="entry name" value="PRK13538.1"/>
    <property type="match status" value="1"/>
</dbReference>
<evidence type="ECO:0000256" key="6">
    <source>
        <dbReference type="ARBA" id="ARBA00023136"/>
    </source>
</evidence>
<dbReference type="PROSITE" id="PS50893">
    <property type="entry name" value="ABC_TRANSPORTER_2"/>
    <property type="match status" value="1"/>
</dbReference>
<keyword evidence="4" id="KW-0067">ATP-binding</keyword>
<dbReference type="InterPro" id="IPR017871">
    <property type="entry name" value="ABC_transporter-like_CS"/>
</dbReference>
<dbReference type="Gene3D" id="3.40.50.300">
    <property type="entry name" value="P-loop containing nucleotide triphosphate hydrolases"/>
    <property type="match status" value="1"/>
</dbReference>
<feature type="domain" description="ABC transporter" evidence="7">
    <location>
        <begin position="28"/>
        <end position="228"/>
    </location>
</feature>
<dbReference type="PANTHER" id="PTHR43499:SF1">
    <property type="entry name" value="ABC TRANSPORTER I FAMILY MEMBER 1"/>
    <property type="match status" value="1"/>
</dbReference>
<dbReference type="FunCoup" id="A0A395JFM3">
    <property type="interactions" value="158"/>
</dbReference>
<keyword evidence="2" id="KW-0547">Nucleotide-binding</keyword>
<reference evidence="8 9" key="1">
    <citation type="submission" date="2018-06" db="EMBL/GenBank/DDBJ databases">
        <title>Genomic Encyclopedia of Type Strains, Phase IV (KMG-IV): sequencing the most valuable type-strain genomes for metagenomic binning, comparative biology and taxonomic classification.</title>
        <authorList>
            <person name="Goeker M."/>
        </authorList>
    </citation>
    <scope>NUCLEOTIDE SEQUENCE [LARGE SCALE GENOMIC DNA]</scope>
    <source>
        <strain evidence="8 9">DSM 24032</strain>
    </source>
</reference>
<evidence type="ECO:0000256" key="3">
    <source>
        <dbReference type="ARBA" id="ARBA00022748"/>
    </source>
</evidence>
<proteinExistence type="predicted"/>
<keyword evidence="3" id="KW-0201">Cytochrome c-type biogenesis</keyword>
<dbReference type="GO" id="GO:0022857">
    <property type="term" value="F:transmembrane transporter activity"/>
    <property type="evidence" value="ECO:0007669"/>
    <property type="project" value="InterPro"/>
</dbReference>
<name>A0A395JFM3_9GAMM</name>
<sequence>MVLVNCLLCKTNLFDTELPAKMLETTTLLVERLRCVRGERELFSDLTFSVNAGMCLHVLGANGSGKSSLLRILCGLRRADEGEVYWQDQPIVGNTEFLATSGFIGHTDGLKSELTAIENLRWYQHLANQKGEDELDDCLEKLGILRCADLVTGQLSFGQRRRLAFARLLLAPQKLWILDEPFTGIDVNGRKTIESLCVAHLQAGGSIIMTHHQSLEGGALSAYRTELNLH</sequence>
<dbReference type="InterPro" id="IPR003593">
    <property type="entry name" value="AAA+_ATPase"/>
</dbReference>
<evidence type="ECO:0000256" key="4">
    <source>
        <dbReference type="ARBA" id="ARBA00022840"/>
    </source>
</evidence>
<protein>
    <submittedName>
        <fullName evidence="8">Heme exporter protein A</fullName>
    </submittedName>
</protein>
<evidence type="ECO:0000313" key="9">
    <source>
        <dbReference type="Proteomes" id="UP000253083"/>
    </source>
</evidence>
<gene>
    <name evidence="8" type="ORF">DFR28_10690</name>
</gene>
<organism evidence="8 9">
    <name type="scientific">Arenicella xantha</name>
    <dbReference type="NCBI Taxonomy" id="644221"/>
    <lineage>
        <taxon>Bacteria</taxon>
        <taxon>Pseudomonadati</taxon>
        <taxon>Pseudomonadota</taxon>
        <taxon>Gammaproteobacteria</taxon>
        <taxon>Arenicellales</taxon>
        <taxon>Arenicellaceae</taxon>
        <taxon>Arenicella</taxon>
    </lineage>
</organism>
<evidence type="ECO:0000256" key="1">
    <source>
        <dbReference type="ARBA" id="ARBA00022448"/>
    </source>
</evidence>
<dbReference type="NCBIfam" id="TIGR01189">
    <property type="entry name" value="ccmA"/>
    <property type="match status" value="1"/>
</dbReference>
<keyword evidence="6" id="KW-0472">Membrane</keyword>
<dbReference type="SUPFAM" id="SSF52540">
    <property type="entry name" value="P-loop containing nucleoside triphosphate hydrolases"/>
    <property type="match status" value="1"/>
</dbReference>
<dbReference type="InParanoid" id="A0A395JFM3"/>
<dbReference type="OrthoDB" id="9800654at2"/>
<dbReference type="InterPro" id="IPR005895">
    <property type="entry name" value="ABC_transptr_haem_export_CcmA"/>
</dbReference>
<evidence type="ECO:0000256" key="5">
    <source>
        <dbReference type="ARBA" id="ARBA00022967"/>
    </source>
</evidence>
<dbReference type="EMBL" id="QNRT01000006">
    <property type="protein sequence ID" value="RBP48603.1"/>
    <property type="molecule type" value="Genomic_DNA"/>
</dbReference>
<dbReference type="GO" id="GO:0016887">
    <property type="term" value="F:ATP hydrolysis activity"/>
    <property type="evidence" value="ECO:0007669"/>
    <property type="project" value="InterPro"/>
</dbReference>
<keyword evidence="5" id="KW-1278">Translocase</keyword>
<dbReference type="Pfam" id="PF00005">
    <property type="entry name" value="ABC_tran"/>
    <property type="match status" value="1"/>
</dbReference>
<keyword evidence="1" id="KW-0813">Transport</keyword>
<dbReference type="InterPro" id="IPR003439">
    <property type="entry name" value="ABC_transporter-like_ATP-bd"/>
</dbReference>
<evidence type="ECO:0000259" key="7">
    <source>
        <dbReference type="PROSITE" id="PS50893"/>
    </source>
</evidence>
<dbReference type="PROSITE" id="PS00211">
    <property type="entry name" value="ABC_TRANSPORTER_1"/>
    <property type="match status" value="1"/>
</dbReference>
<dbReference type="AlphaFoldDB" id="A0A395JFM3"/>
<dbReference type="SMART" id="SM00382">
    <property type="entry name" value="AAA"/>
    <property type="match status" value="1"/>
</dbReference>
<dbReference type="GO" id="GO:0017004">
    <property type="term" value="P:cytochrome complex assembly"/>
    <property type="evidence" value="ECO:0007669"/>
    <property type="project" value="UniProtKB-KW"/>
</dbReference>
<dbReference type="PANTHER" id="PTHR43499">
    <property type="entry name" value="ABC TRANSPORTER I FAMILY MEMBER 1"/>
    <property type="match status" value="1"/>
</dbReference>
<dbReference type="Proteomes" id="UP000253083">
    <property type="component" value="Unassembled WGS sequence"/>
</dbReference>
<evidence type="ECO:0000313" key="8">
    <source>
        <dbReference type="EMBL" id="RBP48603.1"/>
    </source>
</evidence>
<evidence type="ECO:0000256" key="2">
    <source>
        <dbReference type="ARBA" id="ARBA00022741"/>
    </source>
</evidence>
<comment type="caution">
    <text evidence="8">The sequence shown here is derived from an EMBL/GenBank/DDBJ whole genome shotgun (WGS) entry which is preliminary data.</text>
</comment>